<feature type="compositionally biased region" description="Polar residues" evidence="1">
    <location>
        <begin position="77"/>
        <end position="88"/>
    </location>
</feature>
<feature type="region of interest" description="Disordered" evidence="1">
    <location>
        <begin position="40"/>
        <end position="94"/>
    </location>
</feature>
<dbReference type="EMBL" id="JAGTJQ010000007">
    <property type="protein sequence ID" value="KAH7027725.1"/>
    <property type="molecule type" value="Genomic_DNA"/>
</dbReference>
<name>A0A9P8Y4Z6_9PEZI</name>
<proteinExistence type="predicted"/>
<protein>
    <submittedName>
        <fullName evidence="2">Uncharacterized protein</fullName>
    </submittedName>
</protein>
<gene>
    <name evidence="2" type="ORF">B0I36DRAFT_413219</name>
</gene>
<dbReference type="Proteomes" id="UP000756346">
    <property type="component" value="Unassembled WGS sequence"/>
</dbReference>
<reference evidence="2" key="1">
    <citation type="journal article" date="2021" name="Nat. Commun.">
        <title>Genetic determinants of endophytism in the Arabidopsis root mycobiome.</title>
        <authorList>
            <person name="Mesny F."/>
            <person name="Miyauchi S."/>
            <person name="Thiergart T."/>
            <person name="Pickel B."/>
            <person name="Atanasova L."/>
            <person name="Karlsson M."/>
            <person name="Huettel B."/>
            <person name="Barry K.W."/>
            <person name="Haridas S."/>
            <person name="Chen C."/>
            <person name="Bauer D."/>
            <person name="Andreopoulos W."/>
            <person name="Pangilinan J."/>
            <person name="LaButti K."/>
            <person name="Riley R."/>
            <person name="Lipzen A."/>
            <person name="Clum A."/>
            <person name="Drula E."/>
            <person name="Henrissat B."/>
            <person name="Kohler A."/>
            <person name="Grigoriev I.V."/>
            <person name="Martin F.M."/>
            <person name="Hacquard S."/>
        </authorList>
    </citation>
    <scope>NUCLEOTIDE SEQUENCE</scope>
    <source>
        <strain evidence="2">MPI-CAGE-CH-0230</strain>
    </source>
</reference>
<evidence type="ECO:0000313" key="3">
    <source>
        <dbReference type="Proteomes" id="UP000756346"/>
    </source>
</evidence>
<evidence type="ECO:0000256" key="1">
    <source>
        <dbReference type="SAM" id="MobiDB-lite"/>
    </source>
</evidence>
<sequence>CPTRCCRRAGAASFSSSSSSCSTLCATGRAQKQLSRLFKQGPSRCQGPPSVLLQQARAHPATASPAVHADMTPPLQDPTTGPAPSSMVTGGAGCQVNHPPYPAVAVQQWSPTQQQATTALGPRPKWSSGWYPRQGSSLHPRWDVLPVHCKL</sequence>
<accession>A0A9P8Y4Z6</accession>
<feature type="non-terminal residue" evidence="2">
    <location>
        <position position="1"/>
    </location>
</feature>
<feature type="compositionally biased region" description="Polar residues" evidence="1">
    <location>
        <begin position="108"/>
        <end position="118"/>
    </location>
</feature>
<evidence type="ECO:0000313" key="2">
    <source>
        <dbReference type="EMBL" id="KAH7027725.1"/>
    </source>
</evidence>
<dbReference type="GeneID" id="70191538"/>
<feature type="region of interest" description="Disordered" evidence="1">
    <location>
        <begin position="108"/>
        <end position="133"/>
    </location>
</feature>
<keyword evidence="3" id="KW-1185">Reference proteome</keyword>
<organism evidence="2 3">
    <name type="scientific">Microdochium trichocladiopsis</name>
    <dbReference type="NCBI Taxonomy" id="1682393"/>
    <lineage>
        <taxon>Eukaryota</taxon>
        <taxon>Fungi</taxon>
        <taxon>Dikarya</taxon>
        <taxon>Ascomycota</taxon>
        <taxon>Pezizomycotina</taxon>
        <taxon>Sordariomycetes</taxon>
        <taxon>Xylariomycetidae</taxon>
        <taxon>Xylariales</taxon>
        <taxon>Microdochiaceae</taxon>
        <taxon>Microdochium</taxon>
    </lineage>
</organism>
<dbReference type="RefSeq" id="XP_046010524.1">
    <property type="nucleotide sequence ID" value="XM_046161992.1"/>
</dbReference>
<dbReference type="AlphaFoldDB" id="A0A9P8Y4Z6"/>
<comment type="caution">
    <text evidence="2">The sequence shown here is derived from an EMBL/GenBank/DDBJ whole genome shotgun (WGS) entry which is preliminary data.</text>
</comment>